<dbReference type="InterPro" id="IPR011344">
    <property type="entry name" value="ssDNA-bd"/>
</dbReference>
<dbReference type="GO" id="GO:0003697">
    <property type="term" value="F:single-stranded DNA binding"/>
    <property type="evidence" value="ECO:0007669"/>
    <property type="project" value="InterPro"/>
</dbReference>
<evidence type="ECO:0000256" key="2">
    <source>
        <dbReference type="PROSITE-ProRule" id="PRU00252"/>
    </source>
</evidence>
<dbReference type="GO" id="GO:0042645">
    <property type="term" value="C:mitochondrial nucleoid"/>
    <property type="evidence" value="ECO:0007669"/>
    <property type="project" value="TreeGrafter"/>
</dbReference>
<evidence type="ECO:0000256" key="3">
    <source>
        <dbReference type="SAM" id="MobiDB-lite"/>
    </source>
</evidence>
<dbReference type="GO" id="GO:0006264">
    <property type="term" value="P:mitochondrial DNA replication"/>
    <property type="evidence" value="ECO:0007669"/>
    <property type="project" value="TreeGrafter"/>
</dbReference>
<sequence>MHGVARRAGLWRRTHGIARRCTSFSSSSNGSLNEDTYKQKQTKPGWDSSQAVVADKDKVDIRRQPPLQSLHKAILAGKITLPPFQKVRKNGKVATIFNVATGGMWRLPISSKLAAAEDECTDPCLQYHKVVIHDEGLGKLAVRTLRRGMQVYVEGELETRVFNDTETGSVKRDREVAVHATGQVMAWTEKGPVSLEYC</sequence>
<keyword evidence="5" id="KW-1185">Reference proteome</keyword>
<comment type="caution">
    <text evidence="4">The sequence shown here is derived from an EMBL/GenBank/DDBJ whole genome shotgun (WGS) entry which is preliminary data.</text>
</comment>
<evidence type="ECO:0000313" key="4">
    <source>
        <dbReference type="EMBL" id="KAI5075843.1"/>
    </source>
</evidence>
<dbReference type="PANTHER" id="PTHR10302">
    <property type="entry name" value="SINGLE-STRANDED DNA-BINDING PROTEIN"/>
    <property type="match status" value="1"/>
</dbReference>
<name>A0A9D4UYC9_ADICA</name>
<dbReference type="Pfam" id="PF00436">
    <property type="entry name" value="SSB"/>
    <property type="match status" value="1"/>
</dbReference>
<keyword evidence="1 2" id="KW-0238">DNA-binding</keyword>
<evidence type="ECO:0000256" key="1">
    <source>
        <dbReference type="ARBA" id="ARBA00023125"/>
    </source>
</evidence>
<dbReference type="AlphaFoldDB" id="A0A9D4UYC9"/>
<reference evidence="4" key="1">
    <citation type="submission" date="2021-01" db="EMBL/GenBank/DDBJ databases">
        <title>Adiantum capillus-veneris genome.</title>
        <authorList>
            <person name="Fang Y."/>
            <person name="Liao Q."/>
        </authorList>
    </citation>
    <scope>NUCLEOTIDE SEQUENCE</scope>
    <source>
        <strain evidence="4">H3</strain>
        <tissue evidence="4">Leaf</tissue>
    </source>
</reference>
<dbReference type="InterPro" id="IPR000424">
    <property type="entry name" value="Primosome_PriB/ssb"/>
</dbReference>
<protein>
    <recommendedName>
        <fullName evidence="6">Single-stranded DNA-binding protein</fullName>
    </recommendedName>
</protein>
<gene>
    <name evidence="4" type="ORF">GOP47_0009919</name>
</gene>
<dbReference type="Proteomes" id="UP000886520">
    <property type="component" value="Chromosome 9"/>
</dbReference>
<dbReference type="SUPFAM" id="SSF50249">
    <property type="entry name" value="Nucleic acid-binding proteins"/>
    <property type="match status" value="1"/>
</dbReference>
<accession>A0A9D4UYC9</accession>
<feature type="region of interest" description="Disordered" evidence="3">
    <location>
        <begin position="22"/>
        <end position="49"/>
    </location>
</feature>
<dbReference type="InterPro" id="IPR012340">
    <property type="entry name" value="NA-bd_OB-fold"/>
</dbReference>
<organism evidence="4 5">
    <name type="scientific">Adiantum capillus-veneris</name>
    <name type="common">Maidenhair fern</name>
    <dbReference type="NCBI Taxonomy" id="13818"/>
    <lineage>
        <taxon>Eukaryota</taxon>
        <taxon>Viridiplantae</taxon>
        <taxon>Streptophyta</taxon>
        <taxon>Embryophyta</taxon>
        <taxon>Tracheophyta</taxon>
        <taxon>Polypodiopsida</taxon>
        <taxon>Polypodiidae</taxon>
        <taxon>Polypodiales</taxon>
        <taxon>Pteridineae</taxon>
        <taxon>Pteridaceae</taxon>
        <taxon>Vittarioideae</taxon>
        <taxon>Adiantum</taxon>
    </lineage>
</organism>
<dbReference type="Gene3D" id="2.40.50.140">
    <property type="entry name" value="Nucleic acid-binding proteins"/>
    <property type="match status" value="1"/>
</dbReference>
<evidence type="ECO:0000313" key="5">
    <source>
        <dbReference type="Proteomes" id="UP000886520"/>
    </source>
</evidence>
<dbReference type="EMBL" id="JABFUD020000009">
    <property type="protein sequence ID" value="KAI5075843.1"/>
    <property type="molecule type" value="Genomic_DNA"/>
</dbReference>
<dbReference type="OrthoDB" id="1078367at2759"/>
<dbReference type="PROSITE" id="PS50935">
    <property type="entry name" value="SSB"/>
    <property type="match status" value="1"/>
</dbReference>
<proteinExistence type="predicted"/>
<evidence type="ECO:0008006" key="6">
    <source>
        <dbReference type="Google" id="ProtNLM"/>
    </source>
</evidence>
<dbReference type="PANTHER" id="PTHR10302:SF16">
    <property type="entry name" value="NUCLEIC ACID-BINDING, OB-FOLD-LIKE PROTEIN"/>
    <property type="match status" value="1"/>
</dbReference>